<dbReference type="SUPFAM" id="SSF46774">
    <property type="entry name" value="ARID-like"/>
    <property type="match status" value="1"/>
</dbReference>
<dbReference type="GO" id="GO:0010468">
    <property type="term" value="P:regulation of gene expression"/>
    <property type="evidence" value="ECO:0007669"/>
    <property type="project" value="TreeGrafter"/>
</dbReference>
<evidence type="ECO:0000256" key="3">
    <source>
        <dbReference type="SAM" id="MobiDB-lite"/>
    </source>
</evidence>
<feature type="compositionally biased region" description="Acidic residues" evidence="3">
    <location>
        <begin position="405"/>
        <end position="416"/>
    </location>
</feature>
<feature type="compositionally biased region" description="Acidic residues" evidence="3">
    <location>
        <begin position="586"/>
        <end position="605"/>
    </location>
</feature>
<dbReference type="InterPro" id="IPR036431">
    <property type="entry name" value="ARID_dom_sf"/>
</dbReference>
<accession>A0A7R8HBK1</accession>
<feature type="compositionally biased region" description="Acidic residues" evidence="3">
    <location>
        <begin position="502"/>
        <end position="516"/>
    </location>
</feature>
<feature type="compositionally biased region" description="Basic and acidic residues" evidence="3">
    <location>
        <begin position="394"/>
        <end position="404"/>
    </location>
</feature>
<organism evidence="4 5">
    <name type="scientific">Lepeophtheirus salmonis</name>
    <name type="common">Salmon louse</name>
    <name type="synonym">Caligus salmonis</name>
    <dbReference type="NCBI Taxonomy" id="72036"/>
    <lineage>
        <taxon>Eukaryota</taxon>
        <taxon>Metazoa</taxon>
        <taxon>Ecdysozoa</taxon>
        <taxon>Arthropoda</taxon>
        <taxon>Crustacea</taxon>
        <taxon>Multicrustacea</taxon>
        <taxon>Hexanauplia</taxon>
        <taxon>Copepoda</taxon>
        <taxon>Siphonostomatoida</taxon>
        <taxon>Caligidae</taxon>
        <taxon>Lepeophtheirus</taxon>
    </lineage>
</organism>
<dbReference type="SMART" id="SM01014">
    <property type="entry name" value="ARID"/>
    <property type="match status" value="1"/>
</dbReference>
<dbReference type="PROSITE" id="PS51011">
    <property type="entry name" value="ARID"/>
    <property type="match status" value="1"/>
</dbReference>
<keyword evidence="5" id="KW-1185">Reference proteome</keyword>
<feature type="region of interest" description="Disordered" evidence="3">
    <location>
        <begin position="464"/>
        <end position="605"/>
    </location>
</feature>
<dbReference type="PROSITE" id="PS51184">
    <property type="entry name" value="JMJC"/>
    <property type="match status" value="1"/>
</dbReference>
<dbReference type="Gene3D" id="1.10.150.60">
    <property type="entry name" value="ARID DNA-binding domain"/>
    <property type="match status" value="1"/>
</dbReference>
<dbReference type="InterPro" id="IPR003347">
    <property type="entry name" value="JmjC_dom"/>
</dbReference>
<gene>
    <name evidence="4" type="ORF">LSAA_13250</name>
</gene>
<dbReference type="GO" id="GO:0005634">
    <property type="term" value="C:nucleus"/>
    <property type="evidence" value="ECO:0007669"/>
    <property type="project" value="UniProtKB-SubCell"/>
</dbReference>
<feature type="compositionally biased region" description="Low complexity" evidence="3">
    <location>
        <begin position="576"/>
        <end position="585"/>
    </location>
</feature>
<dbReference type="EMBL" id="HG994586">
    <property type="protein sequence ID" value="CAF2996164.1"/>
    <property type="molecule type" value="Genomic_DNA"/>
</dbReference>
<name>A0A7R8HBK1_LEPSM</name>
<feature type="region of interest" description="Disordered" evidence="3">
    <location>
        <begin position="99"/>
        <end position="131"/>
    </location>
</feature>
<feature type="compositionally biased region" description="Low complexity" evidence="3">
    <location>
        <begin position="543"/>
        <end position="558"/>
    </location>
</feature>
<dbReference type="SMART" id="SM00501">
    <property type="entry name" value="BRIGHT"/>
    <property type="match status" value="1"/>
</dbReference>
<dbReference type="AlphaFoldDB" id="A0A7R8HBK1"/>
<evidence type="ECO:0000256" key="2">
    <source>
        <dbReference type="ARBA" id="ARBA00023242"/>
    </source>
</evidence>
<dbReference type="PANTHER" id="PTHR10694:SF113">
    <property type="entry name" value="PROTEIN JUMONJI"/>
    <property type="match status" value="1"/>
</dbReference>
<dbReference type="Pfam" id="PF02373">
    <property type="entry name" value="JmjC"/>
    <property type="match status" value="1"/>
</dbReference>
<feature type="compositionally biased region" description="Polar residues" evidence="3">
    <location>
        <begin position="491"/>
        <end position="500"/>
    </location>
</feature>
<dbReference type="InterPro" id="IPR001606">
    <property type="entry name" value="ARID_dom"/>
</dbReference>
<dbReference type="OrthoDB" id="8951118at2759"/>
<feature type="compositionally biased region" description="Acidic residues" evidence="3">
    <location>
        <begin position="109"/>
        <end position="128"/>
    </location>
</feature>
<dbReference type="PANTHER" id="PTHR10694">
    <property type="entry name" value="LYSINE-SPECIFIC DEMETHYLASE"/>
    <property type="match status" value="1"/>
</dbReference>
<sequence length="605" mass="69787">MHRWGPNTKEMAAIKKYLATQNIVIKPHPVSFGGLTEVIQRKKWGKIADYLRVPKGTQDRGNKLDDIYCKYLLPYDTLSEVEREELLRLVDEEYEEKNKKRIEQARNDYDDEDDDEEENEDEEEDEELHECVVKGKSTSLSQFFRVARNHMMMVFKSTSDPEPREVEEEYWRLVMERDCHIQVQQGSIDAGGLGILSNNPRSLLRTMGPVMGVTVPTLHVGMLFTTGCWYRDPHGLPWVEYQHSGASKIWYGIPDSHSIAFYTAMKQLVPTFCKNKKIWLPSDTTMVPPNLLVKYGVSVCRLIQEPGQFVIVFPKAYTSNICSGYCVAESVYFAPRDYLGFAEQEFNDIRDSTEPMMFPIQKLVHKHLEKIRDYEYAKRLQISEMGVKTSERISLRKEKEKQSNQEEDQEEEDEYECESCSANLYVSFIYDIKEDSYYCLDHGIECLQKTNFPYLVNRKIEDALSEGSSDDGETDSRSPSPQKRSRVIYESSPTVQTPFISSDEDDDYDSKEEEEEAKPRQKSLGSGKTINKKMNKKVNRDISASSKPTSSPSSVASKSNRKTKRESRQKTGNLASELLDMLLSTSEDESEECDYEEDDSDESWK</sequence>
<proteinExistence type="predicted"/>
<dbReference type="GO" id="GO:0000785">
    <property type="term" value="C:chromatin"/>
    <property type="evidence" value="ECO:0007669"/>
    <property type="project" value="TreeGrafter"/>
</dbReference>
<reference evidence="4" key="1">
    <citation type="submission" date="2021-02" db="EMBL/GenBank/DDBJ databases">
        <authorList>
            <person name="Bekaert M."/>
        </authorList>
    </citation>
    <scope>NUCLEOTIDE SEQUENCE</scope>
    <source>
        <strain evidence="4">IoA-00</strain>
    </source>
</reference>
<evidence type="ECO:0000313" key="5">
    <source>
        <dbReference type="Proteomes" id="UP000675881"/>
    </source>
</evidence>
<feature type="compositionally biased region" description="Basic and acidic residues" evidence="3">
    <location>
        <begin position="99"/>
        <end position="108"/>
    </location>
</feature>
<evidence type="ECO:0000313" key="4">
    <source>
        <dbReference type="EMBL" id="CAF2996164.1"/>
    </source>
</evidence>
<keyword evidence="2" id="KW-0539">Nucleus</keyword>
<dbReference type="SUPFAM" id="SSF51197">
    <property type="entry name" value="Clavaminate synthase-like"/>
    <property type="match status" value="1"/>
</dbReference>
<dbReference type="Proteomes" id="UP000675881">
    <property type="component" value="Chromosome 7"/>
</dbReference>
<dbReference type="GO" id="GO:0003677">
    <property type="term" value="F:DNA binding"/>
    <property type="evidence" value="ECO:0007669"/>
    <property type="project" value="InterPro"/>
</dbReference>
<comment type="subcellular location">
    <subcellularLocation>
        <location evidence="1">Nucleus</location>
    </subcellularLocation>
</comment>
<feature type="region of interest" description="Disordered" evidence="3">
    <location>
        <begin position="394"/>
        <end position="416"/>
    </location>
</feature>
<evidence type="ECO:0000256" key="1">
    <source>
        <dbReference type="ARBA" id="ARBA00004123"/>
    </source>
</evidence>
<protein>
    <submittedName>
        <fullName evidence="4">JARID2</fullName>
    </submittedName>
</protein>
<dbReference type="SMART" id="SM00558">
    <property type="entry name" value="JmjC"/>
    <property type="match status" value="1"/>
</dbReference>
<dbReference type="Gene3D" id="2.60.120.650">
    <property type="entry name" value="Cupin"/>
    <property type="match status" value="1"/>
</dbReference>
<dbReference type="Pfam" id="PF02928">
    <property type="entry name" value="zf-C5HC2"/>
    <property type="match status" value="1"/>
</dbReference>
<dbReference type="GO" id="GO:0006338">
    <property type="term" value="P:chromatin remodeling"/>
    <property type="evidence" value="ECO:0007669"/>
    <property type="project" value="TreeGrafter"/>
</dbReference>
<dbReference type="Pfam" id="PF01388">
    <property type="entry name" value="ARID"/>
    <property type="match status" value="1"/>
</dbReference>
<dbReference type="InterPro" id="IPR004198">
    <property type="entry name" value="Znf_C5HC2"/>
</dbReference>